<dbReference type="PANTHER" id="PTHR30535:SF34">
    <property type="entry name" value="MOLYBDATE-BINDING PROTEIN MOLA"/>
    <property type="match status" value="1"/>
</dbReference>
<sequence length="368" mass="40384">MRYSSKTGIFACALFALLGVMVATMARAEIRARDITGRQVVLAEPAHRILIDDGRYLIALSLIHPDPVSLLSAWPRDINRIGPEAYRHYAEKFPAIEKLAKSSSSAGTFSVEQVLAAQPDIAIFSLQSKPGDDDIGRLETAGVPVAIIDFFDQPLENLEPSLRFLGEIIGRRDQAEEFIAFRRERMEAIAAKVAASSSPRPRVFLEPHAARTDECCASPGRGNIGNYIEFAGGENIGSVLQGVTGMLNLEYVISADPQVYIATGGPHMEGTNGLLIGPGYDEQRVRETLARVAARKGISGSTAVREHRVHGLAHQLVNSPLDILTVEALAKWIRPDLFPDIDPEKTRQEINERFLAVPLTGIYWMDFD</sequence>
<evidence type="ECO:0000313" key="2">
    <source>
        <dbReference type="EMBL" id="RUM98234.1"/>
    </source>
</evidence>
<dbReference type="RefSeq" id="WP_128626614.1">
    <property type="nucleotide sequence ID" value="NZ_RKST01000007.1"/>
</dbReference>
<dbReference type="Gene3D" id="3.40.50.1980">
    <property type="entry name" value="Nitrogenase molybdenum iron protein domain"/>
    <property type="match status" value="2"/>
</dbReference>
<dbReference type="AlphaFoldDB" id="A0A432V7U4"/>
<keyword evidence="3" id="KW-1185">Reference proteome</keyword>
<proteinExistence type="predicted"/>
<dbReference type="EMBL" id="RKST01000007">
    <property type="protein sequence ID" value="RUM98234.1"/>
    <property type="molecule type" value="Genomic_DNA"/>
</dbReference>
<gene>
    <name evidence="2" type="ORF">EET67_08995</name>
</gene>
<dbReference type="Pfam" id="PF01497">
    <property type="entry name" value="Peripla_BP_2"/>
    <property type="match status" value="1"/>
</dbReference>
<dbReference type="PANTHER" id="PTHR30535">
    <property type="entry name" value="VITAMIN B12-BINDING PROTEIN"/>
    <property type="match status" value="1"/>
</dbReference>
<comment type="caution">
    <text evidence="2">The sequence shown here is derived from an EMBL/GenBank/DDBJ whole genome shotgun (WGS) entry which is preliminary data.</text>
</comment>
<feature type="domain" description="Fe/B12 periplasmic-binding" evidence="1">
    <location>
        <begin position="56"/>
        <end position="341"/>
    </location>
</feature>
<dbReference type="Proteomes" id="UP000281647">
    <property type="component" value="Unassembled WGS sequence"/>
</dbReference>
<organism evidence="2 3">
    <name type="scientific">Borborobacter arsenicus</name>
    <dbReference type="NCBI Taxonomy" id="1851146"/>
    <lineage>
        <taxon>Bacteria</taxon>
        <taxon>Pseudomonadati</taxon>
        <taxon>Pseudomonadota</taxon>
        <taxon>Alphaproteobacteria</taxon>
        <taxon>Hyphomicrobiales</taxon>
        <taxon>Phyllobacteriaceae</taxon>
        <taxon>Borborobacter</taxon>
    </lineage>
</organism>
<dbReference type="OrthoDB" id="9775594at2"/>
<dbReference type="SUPFAM" id="SSF53807">
    <property type="entry name" value="Helical backbone' metal receptor"/>
    <property type="match status" value="1"/>
</dbReference>
<name>A0A432V7U4_9HYPH</name>
<dbReference type="InterPro" id="IPR050902">
    <property type="entry name" value="ABC_Transporter_SBP"/>
</dbReference>
<reference evidence="2 3" key="1">
    <citation type="submission" date="2018-11" db="EMBL/GenBank/DDBJ databases">
        <title>Pseudaminobacter arsenicus sp. nov., an arsenic-resistant bacterium isolated from arsenic-rich aquifers.</title>
        <authorList>
            <person name="Mu Y."/>
        </authorList>
    </citation>
    <scope>NUCLEOTIDE SEQUENCE [LARGE SCALE GENOMIC DNA]</scope>
    <source>
        <strain evidence="2 3">CB3</strain>
    </source>
</reference>
<protein>
    <submittedName>
        <fullName evidence="2">ABC transporter substrate-binding protein</fullName>
    </submittedName>
</protein>
<evidence type="ECO:0000259" key="1">
    <source>
        <dbReference type="PROSITE" id="PS50983"/>
    </source>
</evidence>
<dbReference type="InterPro" id="IPR002491">
    <property type="entry name" value="ABC_transptr_periplasmic_BD"/>
</dbReference>
<accession>A0A432V7U4</accession>
<evidence type="ECO:0000313" key="3">
    <source>
        <dbReference type="Proteomes" id="UP000281647"/>
    </source>
</evidence>
<dbReference type="PROSITE" id="PS50983">
    <property type="entry name" value="FE_B12_PBP"/>
    <property type="match status" value="1"/>
</dbReference>